<evidence type="ECO:0000313" key="2">
    <source>
        <dbReference type="Proteomes" id="UP000762676"/>
    </source>
</evidence>
<keyword evidence="2" id="KW-1185">Reference proteome</keyword>
<proteinExistence type="predicted"/>
<sequence>MVKLTFQNQYRWPPVLRNQRPTQNQRPTRVLTKINVAEINQAPLKYPGRIAVPPHYPDMQTLENMCRDSQLIGSGAAVTRRTSAW</sequence>
<dbReference type="Proteomes" id="UP000762676">
    <property type="component" value="Unassembled WGS sequence"/>
</dbReference>
<accession>A0AAV4GZI1</accession>
<comment type="caution">
    <text evidence="1">The sequence shown here is derived from an EMBL/GenBank/DDBJ whole genome shotgun (WGS) entry which is preliminary data.</text>
</comment>
<dbReference type="EMBL" id="BMAT01012375">
    <property type="protein sequence ID" value="GFR90824.1"/>
    <property type="molecule type" value="Genomic_DNA"/>
</dbReference>
<protein>
    <submittedName>
        <fullName evidence="1">Uncharacterized protein</fullName>
    </submittedName>
</protein>
<reference evidence="1 2" key="1">
    <citation type="journal article" date="2021" name="Elife">
        <title>Chloroplast acquisition without the gene transfer in kleptoplastic sea slugs, Plakobranchus ocellatus.</title>
        <authorList>
            <person name="Maeda T."/>
            <person name="Takahashi S."/>
            <person name="Yoshida T."/>
            <person name="Shimamura S."/>
            <person name="Takaki Y."/>
            <person name="Nagai Y."/>
            <person name="Toyoda A."/>
            <person name="Suzuki Y."/>
            <person name="Arimoto A."/>
            <person name="Ishii H."/>
            <person name="Satoh N."/>
            <person name="Nishiyama T."/>
            <person name="Hasebe M."/>
            <person name="Maruyama T."/>
            <person name="Minagawa J."/>
            <person name="Obokata J."/>
            <person name="Shigenobu S."/>
        </authorList>
    </citation>
    <scope>NUCLEOTIDE SEQUENCE [LARGE SCALE GENOMIC DNA]</scope>
</reference>
<dbReference type="AlphaFoldDB" id="A0AAV4GZI1"/>
<evidence type="ECO:0000313" key="1">
    <source>
        <dbReference type="EMBL" id="GFR90824.1"/>
    </source>
</evidence>
<organism evidence="1 2">
    <name type="scientific">Elysia marginata</name>
    <dbReference type="NCBI Taxonomy" id="1093978"/>
    <lineage>
        <taxon>Eukaryota</taxon>
        <taxon>Metazoa</taxon>
        <taxon>Spiralia</taxon>
        <taxon>Lophotrochozoa</taxon>
        <taxon>Mollusca</taxon>
        <taxon>Gastropoda</taxon>
        <taxon>Heterobranchia</taxon>
        <taxon>Euthyneura</taxon>
        <taxon>Panpulmonata</taxon>
        <taxon>Sacoglossa</taxon>
        <taxon>Placobranchoidea</taxon>
        <taxon>Plakobranchidae</taxon>
        <taxon>Elysia</taxon>
    </lineage>
</organism>
<gene>
    <name evidence="1" type="ORF">ElyMa_006159300</name>
</gene>
<name>A0AAV4GZI1_9GAST</name>